<accession>A0A951P908</accession>
<reference evidence="2" key="2">
    <citation type="journal article" date="2022" name="Microbiol. Resour. Announc.">
        <title>Metagenome Sequencing to Explore Phylogenomics of Terrestrial Cyanobacteria.</title>
        <authorList>
            <person name="Ward R.D."/>
            <person name="Stajich J.E."/>
            <person name="Johansen J.R."/>
            <person name="Huntemann M."/>
            <person name="Clum A."/>
            <person name="Foster B."/>
            <person name="Foster B."/>
            <person name="Roux S."/>
            <person name="Palaniappan K."/>
            <person name="Varghese N."/>
            <person name="Mukherjee S."/>
            <person name="Reddy T.B.K."/>
            <person name="Daum C."/>
            <person name="Copeland A."/>
            <person name="Chen I.A."/>
            <person name="Ivanova N.N."/>
            <person name="Kyrpides N.C."/>
            <person name="Shapiro N."/>
            <person name="Eloe-Fadrosh E.A."/>
            <person name="Pietrasiak N."/>
        </authorList>
    </citation>
    <scope>NUCLEOTIDE SEQUENCE</scope>
    <source>
        <strain evidence="2">GSE-TBD4-15B</strain>
    </source>
</reference>
<gene>
    <name evidence="2" type="ORF">KME07_05870</name>
</gene>
<feature type="transmembrane region" description="Helical" evidence="1">
    <location>
        <begin position="20"/>
        <end position="38"/>
    </location>
</feature>
<protein>
    <submittedName>
        <fullName evidence="2">Uncharacterized protein</fullName>
    </submittedName>
</protein>
<proteinExistence type="predicted"/>
<keyword evidence="1" id="KW-0472">Membrane</keyword>
<dbReference type="Proteomes" id="UP000707356">
    <property type="component" value="Unassembled WGS sequence"/>
</dbReference>
<feature type="transmembrane region" description="Helical" evidence="1">
    <location>
        <begin position="44"/>
        <end position="66"/>
    </location>
</feature>
<evidence type="ECO:0000313" key="3">
    <source>
        <dbReference type="Proteomes" id="UP000707356"/>
    </source>
</evidence>
<evidence type="ECO:0000313" key="2">
    <source>
        <dbReference type="EMBL" id="MBW4464952.1"/>
    </source>
</evidence>
<evidence type="ECO:0000256" key="1">
    <source>
        <dbReference type="SAM" id="Phobius"/>
    </source>
</evidence>
<reference evidence="2" key="1">
    <citation type="submission" date="2021-05" db="EMBL/GenBank/DDBJ databases">
        <authorList>
            <person name="Pietrasiak N."/>
            <person name="Ward R."/>
            <person name="Stajich J.E."/>
            <person name="Kurbessoian T."/>
        </authorList>
    </citation>
    <scope>NUCLEOTIDE SEQUENCE</scope>
    <source>
        <strain evidence="2">GSE-TBD4-15B</strain>
    </source>
</reference>
<name>A0A951P908_9CYAN</name>
<sequence>MYHYPSSDRVALLSRLRGGIWLFGVSSWLFGIIDRSIATLADGYLSALDITQLFTATFFFVSWLFLKPTAPRFLSRYFK</sequence>
<keyword evidence="1" id="KW-0812">Transmembrane</keyword>
<organism evidence="2 3">
    <name type="scientific">Pegethrix bostrychoides GSE-TBD4-15B</name>
    <dbReference type="NCBI Taxonomy" id="2839662"/>
    <lineage>
        <taxon>Bacteria</taxon>
        <taxon>Bacillati</taxon>
        <taxon>Cyanobacteriota</taxon>
        <taxon>Cyanophyceae</taxon>
        <taxon>Oculatellales</taxon>
        <taxon>Oculatellaceae</taxon>
        <taxon>Pegethrix</taxon>
    </lineage>
</organism>
<comment type="caution">
    <text evidence="2">The sequence shown here is derived from an EMBL/GenBank/DDBJ whole genome shotgun (WGS) entry which is preliminary data.</text>
</comment>
<dbReference type="AlphaFoldDB" id="A0A951P908"/>
<dbReference type="EMBL" id="JAHHHV010000026">
    <property type="protein sequence ID" value="MBW4464952.1"/>
    <property type="molecule type" value="Genomic_DNA"/>
</dbReference>
<keyword evidence="1" id="KW-1133">Transmembrane helix</keyword>